<comment type="function">
    <text evidence="11">Accepts the ubiquitin from the E1 complex and catalyzes its covalent attachment to other proteins.</text>
</comment>
<keyword evidence="6" id="KW-0067">ATP-binding</keyword>
<dbReference type="EC" id="2.3.2.23" evidence="2"/>
<keyword evidence="3" id="KW-0808">Transferase</keyword>
<evidence type="ECO:0000313" key="16">
    <source>
        <dbReference type="EMBL" id="KAI9173664.1"/>
    </source>
</evidence>
<protein>
    <recommendedName>
        <fullName evidence="2">E2 ubiquitin-conjugating enzyme</fullName>
        <ecNumber evidence="2">2.3.2.23</ecNumber>
    </recommendedName>
</protein>
<dbReference type="PANTHER" id="PTHR31429:SF86">
    <property type="entry name" value="WRKY TRANSCRIPTION FACTOR 61-RELATED"/>
    <property type="match status" value="1"/>
</dbReference>
<dbReference type="AlphaFoldDB" id="A0AAD5IP91"/>
<gene>
    <name evidence="16" type="ORF">LWI28_004517</name>
</gene>
<dbReference type="GO" id="GO:0006511">
    <property type="term" value="P:ubiquitin-dependent protein catabolic process"/>
    <property type="evidence" value="ECO:0007669"/>
    <property type="project" value="UniProtKB-ARBA"/>
</dbReference>
<evidence type="ECO:0000256" key="9">
    <source>
        <dbReference type="ARBA" id="ARBA00023163"/>
    </source>
</evidence>
<feature type="compositionally biased region" description="Basic and acidic residues" evidence="13">
    <location>
        <begin position="1"/>
        <end position="45"/>
    </location>
</feature>
<evidence type="ECO:0000259" key="15">
    <source>
        <dbReference type="PROSITE" id="PS50811"/>
    </source>
</evidence>
<sequence>MEEALRIRSDHHQQQHRSHGIDEEEKRLIDSDHHAHDNKEDHETVVKTIGNKRPYDESNDENPSSPKQKHLTSTKQEPAVVSHMEKSTMEFDHTKASSSCQKKEQDDQLESARAEMGEVREENQRLKIYLDRIMKDYKTLRMQFYDIVQQEAKKPTTDHSSNDHHREMEEEEPSDDLVSLSLGRSSSDSKKHEDQKNKTTPSPDDRDKGLSLGLDYRKFEASKSSDATQPLPNLSPENSSEDQAPKEEAGETWPPSKVLKMMKSSGEDEILQQNPVKKARVSVRARCDTPTMNDGCQWRKYGQKISKGNPCPRAYYRCTVAPSCPVRKQVQRCAEDMSILITTYEGNHNHPLPVSATAMASTTSAAASMLLSGPSSSSHPASSTSANLHGLNFYLSDNSKTKQFYLPNSSLSAPSHPTITLDLTTAPSSSSSSHFGRFATANYPQNQRYNSSTTSLNFGSSSEISNNNNSMSWGSTSGLLNYGGTTTHPFIKNQIGSLNLARQQQQPPMENNVTYQSYMQQQPPKNNIPDPIAAATKAITADPSFQSALVAALTSIIGGGDGSSGGGANHLVTGGDNNNNNNFGQKLKWGDQQFPLASGYSSSQAVLKSSNTNIGCASSYLNKSSTTTNSTQPGILVLRFPQQVIAMTTPSRKRLMRDFKRLQQDPPAGISGAPQDNNIMLWNAVIFGPDDTPWDGGTFKLTLQFTEDYPNKPPTVRFVSRMFHPNIYADGSICLDILQNQWSPIYDVAAILTSIQSLLCDPNPNSPANSEAARMFSENKREYNRRVREIVEQSWTAD</sequence>
<dbReference type="PROSITE" id="PS00183">
    <property type="entry name" value="UBC_1"/>
    <property type="match status" value="1"/>
</dbReference>
<name>A0AAD5IP91_ACENE</name>
<dbReference type="GO" id="GO:0005524">
    <property type="term" value="F:ATP binding"/>
    <property type="evidence" value="ECO:0007669"/>
    <property type="project" value="UniProtKB-KW"/>
</dbReference>
<comment type="subcellular location">
    <subcellularLocation>
        <location evidence="1">Nucleus</location>
    </subcellularLocation>
</comment>
<feature type="domain" description="UBC core" evidence="14">
    <location>
        <begin position="650"/>
        <end position="796"/>
    </location>
</feature>
<keyword evidence="9" id="KW-0804">Transcription</keyword>
<dbReference type="InterPro" id="IPR023313">
    <property type="entry name" value="UBQ-conjugating_AS"/>
</dbReference>
<feature type="compositionally biased region" description="Low complexity" evidence="13">
    <location>
        <begin position="176"/>
        <end position="186"/>
    </location>
</feature>
<proteinExistence type="predicted"/>
<reference evidence="16" key="1">
    <citation type="journal article" date="2022" name="Plant J.">
        <title>Strategies of tolerance reflected in two North American maple genomes.</title>
        <authorList>
            <person name="McEvoy S.L."/>
            <person name="Sezen U.U."/>
            <person name="Trouern-Trend A."/>
            <person name="McMahon S.M."/>
            <person name="Schaberg P.G."/>
            <person name="Yang J."/>
            <person name="Wegrzyn J.L."/>
            <person name="Swenson N.G."/>
        </authorList>
    </citation>
    <scope>NUCLEOTIDE SEQUENCE</scope>
    <source>
        <strain evidence="16">91603</strain>
    </source>
</reference>
<evidence type="ECO:0000256" key="6">
    <source>
        <dbReference type="ARBA" id="ARBA00022840"/>
    </source>
</evidence>
<dbReference type="SUPFAM" id="SSF54495">
    <property type="entry name" value="UBC-like"/>
    <property type="match status" value="1"/>
</dbReference>
<dbReference type="SUPFAM" id="SSF118290">
    <property type="entry name" value="WRKY DNA-binding domain"/>
    <property type="match status" value="1"/>
</dbReference>
<accession>A0AAD5IP91</accession>
<reference evidence="16" key="2">
    <citation type="submission" date="2023-02" db="EMBL/GenBank/DDBJ databases">
        <authorList>
            <person name="Swenson N.G."/>
            <person name="Wegrzyn J.L."/>
            <person name="Mcevoy S.L."/>
        </authorList>
    </citation>
    <scope>NUCLEOTIDE SEQUENCE</scope>
    <source>
        <strain evidence="16">91603</strain>
        <tissue evidence="16">Leaf</tissue>
    </source>
</reference>
<evidence type="ECO:0000313" key="17">
    <source>
        <dbReference type="Proteomes" id="UP001064489"/>
    </source>
</evidence>
<dbReference type="Pfam" id="PF03106">
    <property type="entry name" value="WRKY"/>
    <property type="match status" value="1"/>
</dbReference>
<keyword evidence="17" id="KW-1185">Reference proteome</keyword>
<feature type="compositionally biased region" description="Basic and acidic residues" evidence="13">
    <location>
        <begin position="187"/>
        <end position="223"/>
    </location>
</feature>
<dbReference type="GO" id="GO:0043565">
    <property type="term" value="F:sequence-specific DNA binding"/>
    <property type="evidence" value="ECO:0007669"/>
    <property type="project" value="InterPro"/>
</dbReference>
<dbReference type="EMBL" id="JAJSOW010000103">
    <property type="protein sequence ID" value="KAI9173664.1"/>
    <property type="molecule type" value="Genomic_DNA"/>
</dbReference>
<dbReference type="Gene3D" id="3.10.110.10">
    <property type="entry name" value="Ubiquitin Conjugating Enzyme"/>
    <property type="match status" value="1"/>
</dbReference>
<dbReference type="CDD" id="cd23790">
    <property type="entry name" value="UBCc_UBE2A_2B"/>
    <property type="match status" value="1"/>
</dbReference>
<comment type="caution">
    <text evidence="16">The sequence shown here is derived from an EMBL/GenBank/DDBJ whole genome shotgun (WGS) entry which is preliminary data.</text>
</comment>
<dbReference type="GO" id="GO:0061631">
    <property type="term" value="F:ubiquitin conjugating enzyme activity"/>
    <property type="evidence" value="ECO:0007669"/>
    <property type="project" value="UniProtKB-EC"/>
</dbReference>
<feature type="compositionally biased region" description="Basic and acidic residues" evidence="13">
    <location>
        <begin position="151"/>
        <end position="168"/>
    </location>
</feature>
<dbReference type="Gene3D" id="2.20.25.80">
    <property type="entry name" value="WRKY domain"/>
    <property type="match status" value="1"/>
</dbReference>
<feature type="region of interest" description="Disordered" evidence="13">
    <location>
        <begin position="1"/>
        <end position="121"/>
    </location>
</feature>
<keyword evidence="8" id="KW-0238">DNA-binding</keyword>
<dbReference type="InterPro" id="IPR016135">
    <property type="entry name" value="UBQ-conjugating_enzyme/RWD"/>
</dbReference>
<dbReference type="SMART" id="SM00774">
    <property type="entry name" value="WRKY"/>
    <property type="match status" value="1"/>
</dbReference>
<keyword evidence="5" id="KW-0833">Ubl conjugation pathway</keyword>
<evidence type="ECO:0000256" key="8">
    <source>
        <dbReference type="ARBA" id="ARBA00023125"/>
    </source>
</evidence>
<evidence type="ECO:0000256" key="1">
    <source>
        <dbReference type="ARBA" id="ARBA00004123"/>
    </source>
</evidence>
<keyword evidence="4" id="KW-0547">Nucleotide-binding</keyword>
<dbReference type="GO" id="GO:0005634">
    <property type="term" value="C:nucleus"/>
    <property type="evidence" value="ECO:0007669"/>
    <property type="project" value="UniProtKB-SubCell"/>
</dbReference>
<dbReference type="Proteomes" id="UP001064489">
    <property type="component" value="Chromosome 8"/>
</dbReference>
<evidence type="ECO:0000256" key="12">
    <source>
        <dbReference type="PROSITE-ProRule" id="PRU10133"/>
    </source>
</evidence>
<feature type="active site" description="Glycyl thioester intermediate" evidence="12">
    <location>
        <position position="734"/>
    </location>
</feature>
<feature type="region of interest" description="Disordered" evidence="13">
    <location>
        <begin position="151"/>
        <end position="255"/>
    </location>
</feature>
<evidence type="ECO:0000256" key="7">
    <source>
        <dbReference type="ARBA" id="ARBA00023015"/>
    </source>
</evidence>
<dbReference type="PROSITE" id="PS50811">
    <property type="entry name" value="WRKY"/>
    <property type="match status" value="1"/>
</dbReference>
<dbReference type="InterPro" id="IPR044810">
    <property type="entry name" value="WRKY_plant"/>
</dbReference>
<dbReference type="FunFam" id="3.10.110.10:FF:000017">
    <property type="entry name" value="Ubiquitin-conjugating enzyme E2 2"/>
    <property type="match status" value="1"/>
</dbReference>
<evidence type="ECO:0000259" key="14">
    <source>
        <dbReference type="PROSITE" id="PS50127"/>
    </source>
</evidence>
<evidence type="ECO:0000256" key="3">
    <source>
        <dbReference type="ARBA" id="ARBA00022679"/>
    </source>
</evidence>
<dbReference type="InterPro" id="IPR036576">
    <property type="entry name" value="WRKY_dom_sf"/>
</dbReference>
<dbReference type="GO" id="GO:0003700">
    <property type="term" value="F:DNA-binding transcription factor activity"/>
    <property type="evidence" value="ECO:0007669"/>
    <property type="project" value="InterPro"/>
</dbReference>
<dbReference type="InterPro" id="IPR000608">
    <property type="entry name" value="UBC"/>
</dbReference>
<evidence type="ECO:0000256" key="2">
    <source>
        <dbReference type="ARBA" id="ARBA00012486"/>
    </source>
</evidence>
<evidence type="ECO:0000256" key="13">
    <source>
        <dbReference type="SAM" id="MobiDB-lite"/>
    </source>
</evidence>
<keyword evidence="7" id="KW-0805">Transcription regulation</keyword>
<organism evidence="16 17">
    <name type="scientific">Acer negundo</name>
    <name type="common">Box elder</name>
    <dbReference type="NCBI Taxonomy" id="4023"/>
    <lineage>
        <taxon>Eukaryota</taxon>
        <taxon>Viridiplantae</taxon>
        <taxon>Streptophyta</taxon>
        <taxon>Embryophyta</taxon>
        <taxon>Tracheophyta</taxon>
        <taxon>Spermatophyta</taxon>
        <taxon>Magnoliopsida</taxon>
        <taxon>eudicotyledons</taxon>
        <taxon>Gunneridae</taxon>
        <taxon>Pentapetalae</taxon>
        <taxon>rosids</taxon>
        <taxon>malvids</taxon>
        <taxon>Sapindales</taxon>
        <taxon>Sapindaceae</taxon>
        <taxon>Hippocastanoideae</taxon>
        <taxon>Acereae</taxon>
        <taxon>Acer</taxon>
    </lineage>
</organism>
<feature type="compositionally biased region" description="Polar residues" evidence="13">
    <location>
        <begin position="224"/>
        <end position="242"/>
    </location>
</feature>
<evidence type="ECO:0000256" key="5">
    <source>
        <dbReference type="ARBA" id="ARBA00022786"/>
    </source>
</evidence>
<dbReference type="SMART" id="SM00212">
    <property type="entry name" value="UBCc"/>
    <property type="match status" value="1"/>
</dbReference>
<evidence type="ECO:0000256" key="11">
    <source>
        <dbReference type="ARBA" id="ARBA00056190"/>
    </source>
</evidence>
<dbReference type="Pfam" id="PF00179">
    <property type="entry name" value="UQ_con"/>
    <property type="match status" value="1"/>
</dbReference>
<dbReference type="FunFam" id="2.20.25.80:FF:000002">
    <property type="entry name" value="probable WRKY transcription factor 31"/>
    <property type="match status" value="1"/>
</dbReference>
<evidence type="ECO:0000256" key="10">
    <source>
        <dbReference type="ARBA" id="ARBA00023242"/>
    </source>
</evidence>
<feature type="domain" description="WRKY" evidence="15">
    <location>
        <begin position="287"/>
        <end position="353"/>
    </location>
</feature>
<dbReference type="PROSITE" id="PS50127">
    <property type="entry name" value="UBC_2"/>
    <property type="match status" value="1"/>
</dbReference>
<keyword evidence="10" id="KW-0539">Nucleus</keyword>
<dbReference type="InterPro" id="IPR003657">
    <property type="entry name" value="WRKY_dom"/>
</dbReference>
<evidence type="ECO:0000256" key="4">
    <source>
        <dbReference type="ARBA" id="ARBA00022741"/>
    </source>
</evidence>
<dbReference type="PANTHER" id="PTHR31429">
    <property type="entry name" value="WRKY TRANSCRIPTION FACTOR 36-RELATED"/>
    <property type="match status" value="1"/>
</dbReference>
<feature type="compositionally biased region" description="Basic and acidic residues" evidence="13">
    <location>
        <begin position="83"/>
        <end position="121"/>
    </location>
</feature>